<comment type="caution">
    <text evidence="1">The sequence shown here is derived from an EMBL/GenBank/DDBJ whole genome shotgun (WGS) entry which is preliminary data.</text>
</comment>
<reference evidence="1 2" key="1">
    <citation type="journal article" date="2019" name="Genome Biol. Evol.">
        <title>Day and night: Metabolic profiles and evolutionary relationships of six axenic non-marine cyanobacteria.</title>
        <authorList>
            <person name="Will S.E."/>
            <person name="Henke P."/>
            <person name="Boedeker C."/>
            <person name="Huang S."/>
            <person name="Brinkmann H."/>
            <person name="Rohde M."/>
            <person name="Jarek M."/>
            <person name="Friedl T."/>
            <person name="Seufert S."/>
            <person name="Schumacher M."/>
            <person name="Overmann J."/>
            <person name="Neumann-Schaal M."/>
            <person name="Petersen J."/>
        </authorList>
    </citation>
    <scope>NUCLEOTIDE SEQUENCE [LARGE SCALE GENOMIC DNA]</scope>
    <source>
        <strain evidence="1 2">SAG 39.79</strain>
    </source>
</reference>
<name>A0AB37U787_9CYAN</name>
<keyword evidence="2" id="KW-1185">Reference proteome</keyword>
<dbReference type="EMBL" id="RSCK01000260">
    <property type="protein sequence ID" value="RUS92411.1"/>
    <property type="molecule type" value="Genomic_DNA"/>
</dbReference>
<accession>A0AB37U787</accession>
<proteinExistence type="predicted"/>
<gene>
    <name evidence="1" type="ORF">DSM107010_73120</name>
</gene>
<organism evidence="1 2">
    <name type="scientific">Chroococcidiopsis cubana SAG 39.79</name>
    <dbReference type="NCBI Taxonomy" id="388085"/>
    <lineage>
        <taxon>Bacteria</taxon>
        <taxon>Bacillati</taxon>
        <taxon>Cyanobacteriota</taxon>
        <taxon>Cyanophyceae</taxon>
        <taxon>Chroococcidiopsidales</taxon>
        <taxon>Chroococcidiopsidaceae</taxon>
        <taxon>Chroococcidiopsis</taxon>
    </lineage>
</organism>
<dbReference type="Proteomes" id="UP000282574">
    <property type="component" value="Unassembled WGS sequence"/>
</dbReference>
<sequence>MSDNYAGDLQALVNTHGNLSDDLTTMTLAQARAQIGGDCPDEIPFLVWLLENPDSPLALPGKIHLREHDYLHLLLRRGFAASDEAYVIGFTMGNDMETQQWHLWLYKFVSRFLYPPNFRFNRTDLGSWIK</sequence>
<protein>
    <submittedName>
        <fullName evidence="1">Uncharacterized protein</fullName>
    </submittedName>
</protein>
<dbReference type="AlphaFoldDB" id="A0AB37U787"/>
<evidence type="ECO:0000313" key="1">
    <source>
        <dbReference type="EMBL" id="RUS92411.1"/>
    </source>
</evidence>
<evidence type="ECO:0000313" key="2">
    <source>
        <dbReference type="Proteomes" id="UP000282574"/>
    </source>
</evidence>
<dbReference type="RefSeq" id="WP_127025441.1">
    <property type="nucleotide sequence ID" value="NZ_JAVKZF010000001.1"/>
</dbReference>